<dbReference type="Gene3D" id="3.30.470.20">
    <property type="entry name" value="ATP-grasp fold, B domain"/>
    <property type="match status" value="1"/>
</dbReference>
<evidence type="ECO:0000256" key="10">
    <source>
        <dbReference type="ARBA" id="ARBA00033786"/>
    </source>
</evidence>
<dbReference type="PROSITE" id="PS50968">
    <property type="entry name" value="BIOTINYL_LIPOYL"/>
    <property type="match status" value="1"/>
</dbReference>
<dbReference type="InterPro" id="IPR011054">
    <property type="entry name" value="Rudment_hybrid_motif"/>
</dbReference>
<dbReference type="Pfam" id="PF02785">
    <property type="entry name" value="Biotin_carb_C"/>
    <property type="match status" value="1"/>
</dbReference>
<dbReference type="Proteomes" id="UP000011134">
    <property type="component" value="Unassembled WGS sequence"/>
</dbReference>
<protein>
    <recommendedName>
        <fullName evidence="5">Biotin carboxylase</fullName>
    </recommendedName>
    <alternativeName>
        <fullName evidence="10">Acetyl-coenzyme A carboxylase biotin carboxylase subunit A</fullName>
    </alternativeName>
</protein>
<dbReference type="PROSITE" id="PS50979">
    <property type="entry name" value="BC"/>
    <property type="match status" value="1"/>
</dbReference>
<evidence type="ECO:0000256" key="5">
    <source>
        <dbReference type="ARBA" id="ARBA00017242"/>
    </source>
</evidence>
<evidence type="ECO:0000256" key="7">
    <source>
        <dbReference type="ARBA" id="ARBA00022741"/>
    </source>
</evidence>
<dbReference type="PROSITE" id="PS50975">
    <property type="entry name" value="ATP_GRASP"/>
    <property type="match status" value="1"/>
</dbReference>
<dbReference type="GO" id="GO:0046872">
    <property type="term" value="F:metal ion binding"/>
    <property type="evidence" value="ECO:0007669"/>
    <property type="project" value="InterPro"/>
</dbReference>
<dbReference type="GO" id="GO:0004075">
    <property type="term" value="F:biotin carboxylase activity"/>
    <property type="evidence" value="ECO:0007669"/>
    <property type="project" value="UniProtKB-EC"/>
</dbReference>
<dbReference type="OrthoDB" id="9763189at2"/>
<dbReference type="InterPro" id="IPR011764">
    <property type="entry name" value="Biotin_carboxylation_dom"/>
</dbReference>
<evidence type="ECO:0000259" key="13">
    <source>
        <dbReference type="PROSITE" id="PS50968"/>
    </source>
</evidence>
<dbReference type="PANTHER" id="PTHR18866">
    <property type="entry name" value="CARBOXYLASE:PYRUVATE/ACETYL-COA/PROPIONYL-COA CARBOXYLASE"/>
    <property type="match status" value="1"/>
</dbReference>
<reference evidence="16 17" key="1">
    <citation type="submission" date="2012-12" db="EMBL/GenBank/DDBJ databases">
        <title>Genome Assembly of Photobacterium sp. AK15.</title>
        <authorList>
            <person name="Khatri I."/>
            <person name="Vaidya B."/>
            <person name="Srinivas T.N.R."/>
            <person name="Subramanian S."/>
            <person name="Pinnaka A."/>
        </authorList>
    </citation>
    <scope>NUCLEOTIDE SEQUENCE [LARGE SCALE GENOMIC DNA]</scope>
    <source>
        <strain evidence="16 17">AK15</strain>
    </source>
</reference>
<feature type="domain" description="Biotin carboxylation" evidence="15">
    <location>
        <begin position="8"/>
        <end position="458"/>
    </location>
</feature>
<keyword evidence="17" id="KW-1185">Reference proteome</keyword>
<evidence type="ECO:0000256" key="8">
    <source>
        <dbReference type="ARBA" id="ARBA00022840"/>
    </source>
</evidence>
<dbReference type="InterPro" id="IPR011053">
    <property type="entry name" value="Single_hybrid_motif"/>
</dbReference>
<dbReference type="GO" id="GO:0005524">
    <property type="term" value="F:ATP binding"/>
    <property type="evidence" value="ECO:0007669"/>
    <property type="project" value="UniProtKB-UniRule"/>
</dbReference>
<dbReference type="InterPro" id="IPR005481">
    <property type="entry name" value="BC-like_N"/>
</dbReference>
<evidence type="ECO:0000256" key="4">
    <source>
        <dbReference type="ARBA" id="ARBA00011750"/>
    </source>
</evidence>
<evidence type="ECO:0000259" key="14">
    <source>
        <dbReference type="PROSITE" id="PS50975"/>
    </source>
</evidence>
<sequence length="696" mass="77221">MNESAGKKIQRLMVANRGEIACRIISTAKKMGITTIAVYSDVDKKAKHVAMADEAILIGKAPAQDSYLNIPKIIEAAKQAGAEAIHPGYGFLSENARFAEACQSNDIIFIGPTAEAMLAMSSKSEAKAIMEKANVPLIPGYHGADNSTEKLLDIAGQISYPVILKAALGGGGKGMRIVNSAPEMPEAIAGAKRESKAAFGDDHLLIEKYLTQPRHIEIQVFADQAGNTIYLSDRDCSIQRRHQKIVEEAPAPGLSAELRQAMGQAAVDAAKAIGYVGAGTVEFLLDSNEQFYFMEMNTRLQVEHPVTELITRQDLVEWQIKIAEGSTLSLKQEDIIHRGHAIEVRIYAEDPEQNFIPSSGQIHFLQEPLTYQNDQICIRLDSGIRQGDSVTSYYDPILAKLIVWAEDRERATHELSSTLSDYRLIGPETNIPYLQRVIQHPEFKKTQLNTHFIDQYKAELECIAPPLFKTGQTGKPSAAKIPKLVLFAAVAEIEQSRHSQPFPDLYGWRLNQEPYSDSIINTDKGDCYKLSFQHLEDKTSCSLKTKIKKIATNNEPESAASLDIHLLSTTENPHNSGINDFQIEVNGCSCHFSAVYCQNRLHIYHDHWHDVFTFGHQADYQHSKEENNQAVAPLNGIVSTLLCQPGDTVDEEQPLLVIEAMKMEYTVRAPYAGTVTNIHFQPGDQVEHGEQLVSFK</sequence>
<evidence type="ECO:0000313" key="16">
    <source>
        <dbReference type="EMBL" id="ELR65665.1"/>
    </source>
</evidence>
<feature type="domain" description="ATP-grasp" evidence="14">
    <location>
        <begin position="127"/>
        <end position="324"/>
    </location>
</feature>
<keyword evidence="7 12" id="KW-0547">Nucleotide-binding</keyword>
<accession>L8J9W6</accession>
<dbReference type="InterPro" id="IPR000089">
    <property type="entry name" value="Biotin_lipoyl"/>
</dbReference>
<feature type="domain" description="Lipoyl-binding" evidence="13">
    <location>
        <begin position="617"/>
        <end position="696"/>
    </location>
</feature>
<comment type="subunit">
    <text evidence="4">Acetyl-CoA carboxylase is a heterohexamer of biotin carboxyl carrier protein, biotin carboxylase and the two subunits of carboxyl transferase in a 2:2 complex.</text>
</comment>
<evidence type="ECO:0000256" key="1">
    <source>
        <dbReference type="ARBA" id="ARBA00001953"/>
    </source>
</evidence>
<evidence type="ECO:0000256" key="6">
    <source>
        <dbReference type="ARBA" id="ARBA00022598"/>
    </source>
</evidence>
<comment type="caution">
    <text evidence="16">The sequence shown here is derived from an EMBL/GenBank/DDBJ whole genome shotgun (WGS) entry which is preliminary data.</text>
</comment>
<dbReference type="AlphaFoldDB" id="L8J9W6"/>
<dbReference type="FunFam" id="3.30.1490.20:FF:000003">
    <property type="entry name" value="acetyl-CoA carboxylase isoform X1"/>
    <property type="match status" value="1"/>
</dbReference>
<dbReference type="SUPFAM" id="SSF56059">
    <property type="entry name" value="Glutathione synthetase ATP-binding domain-like"/>
    <property type="match status" value="1"/>
</dbReference>
<evidence type="ECO:0000259" key="15">
    <source>
        <dbReference type="PROSITE" id="PS50979"/>
    </source>
</evidence>
<dbReference type="Gene3D" id="2.40.50.100">
    <property type="match status" value="1"/>
</dbReference>
<comment type="cofactor">
    <cofactor evidence="1">
        <name>biotin</name>
        <dbReference type="ChEBI" id="CHEBI:57586"/>
    </cofactor>
</comment>
<evidence type="ECO:0000256" key="3">
    <source>
        <dbReference type="ARBA" id="ARBA00004956"/>
    </source>
</evidence>
<dbReference type="InterPro" id="IPR005479">
    <property type="entry name" value="CPAse_ATP-bd"/>
</dbReference>
<gene>
    <name evidence="16" type="ORF">C942_00748</name>
</gene>
<dbReference type="PROSITE" id="PS00866">
    <property type="entry name" value="CPSASE_1"/>
    <property type="match status" value="1"/>
</dbReference>
<keyword evidence="9" id="KW-0092">Biotin</keyword>
<dbReference type="RefSeq" id="WP_007465597.1">
    <property type="nucleotide sequence ID" value="NZ_AMZO01000016.1"/>
</dbReference>
<dbReference type="InterPro" id="IPR016185">
    <property type="entry name" value="PreATP-grasp_dom_sf"/>
</dbReference>
<dbReference type="SUPFAM" id="SSF51246">
    <property type="entry name" value="Rudiment single hybrid motif"/>
    <property type="match status" value="1"/>
</dbReference>
<dbReference type="EMBL" id="AMZO01000016">
    <property type="protein sequence ID" value="ELR65665.1"/>
    <property type="molecule type" value="Genomic_DNA"/>
</dbReference>
<dbReference type="Pfam" id="PF00289">
    <property type="entry name" value="Biotin_carb_N"/>
    <property type="match status" value="1"/>
</dbReference>
<dbReference type="SMART" id="SM00878">
    <property type="entry name" value="Biotin_carb_C"/>
    <property type="match status" value="1"/>
</dbReference>
<evidence type="ECO:0000256" key="11">
    <source>
        <dbReference type="ARBA" id="ARBA00048600"/>
    </source>
</evidence>
<dbReference type="InterPro" id="IPR050856">
    <property type="entry name" value="Biotin_carboxylase_complex"/>
</dbReference>
<evidence type="ECO:0000256" key="9">
    <source>
        <dbReference type="ARBA" id="ARBA00023267"/>
    </source>
</evidence>
<dbReference type="FunFam" id="3.40.50.20:FF:000010">
    <property type="entry name" value="Propionyl-CoA carboxylase subunit alpha"/>
    <property type="match status" value="1"/>
</dbReference>
<evidence type="ECO:0000256" key="12">
    <source>
        <dbReference type="PROSITE-ProRule" id="PRU00409"/>
    </source>
</evidence>
<dbReference type="CDD" id="cd06850">
    <property type="entry name" value="biotinyl_domain"/>
    <property type="match status" value="1"/>
</dbReference>
<organism evidence="16 17">
    <name type="scientific">Photobacterium marinum</name>
    <dbReference type="NCBI Taxonomy" id="1056511"/>
    <lineage>
        <taxon>Bacteria</taxon>
        <taxon>Pseudomonadati</taxon>
        <taxon>Pseudomonadota</taxon>
        <taxon>Gammaproteobacteria</taxon>
        <taxon>Vibrionales</taxon>
        <taxon>Vibrionaceae</taxon>
        <taxon>Photobacterium</taxon>
    </lineage>
</organism>
<comment type="function">
    <text evidence="2">This protein is a component of the acetyl coenzyme A carboxylase complex; first, biotin carboxylase catalyzes the carboxylation of the carrier protein and then the transcarboxylase transfers the carboxyl group to form malonyl-CoA.</text>
</comment>
<dbReference type="SUPFAM" id="SSF52440">
    <property type="entry name" value="PreATP-grasp domain"/>
    <property type="match status" value="1"/>
</dbReference>
<comment type="catalytic activity">
    <reaction evidence="11">
        <text>N(6)-biotinyl-L-lysyl-[protein] + hydrogencarbonate + ATP = N(6)-carboxybiotinyl-L-lysyl-[protein] + ADP + phosphate + H(+)</text>
        <dbReference type="Rhea" id="RHEA:13501"/>
        <dbReference type="Rhea" id="RHEA-COMP:10505"/>
        <dbReference type="Rhea" id="RHEA-COMP:10506"/>
        <dbReference type="ChEBI" id="CHEBI:15378"/>
        <dbReference type="ChEBI" id="CHEBI:17544"/>
        <dbReference type="ChEBI" id="CHEBI:30616"/>
        <dbReference type="ChEBI" id="CHEBI:43474"/>
        <dbReference type="ChEBI" id="CHEBI:83144"/>
        <dbReference type="ChEBI" id="CHEBI:83145"/>
        <dbReference type="ChEBI" id="CHEBI:456216"/>
        <dbReference type="EC" id="6.3.4.14"/>
    </reaction>
</comment>
<evidence type="ECO:0000256" key="2">
    <source>
        <dbReference type="ARBA" id="ARBA00003761"/>
    </source>
</evidence>
<dbReference type="PROSITE" id="PS00867">
    <property type="entry name" value="CPSASE_2"/>
    <property type="match status" value="1"/>
</dbReference>
<comment type="pathway">
    <text evidence="3">Lipid metabolism; malonyl-CoA biosynthesis; malonyl-CoA from acetyl-CoA: step 1/1.</text>
</comment>
<dbReference type="Pfam" id="PF02786">
    <property type="entry name" value="CPSase_L_D2"/>
    <property type="match status" value="1"/>
</dbReference>
<dbReference type="InterPro" id="IPR005482">
    <property type="entry name" value="Biotin_COase_C"/>
</dbReference>
<keyword evidence="6" id="KW-0436">Ligase</keyword>
<evidence type="ECO:0000313" key="17">
    <source>
        <dbReference type="Proteomes" id="UP000011134"/>
    </source>
</evidence>
<dbReference type="Pfam" id="PF00364">
    <property type="entry name" value="Biotin_lipoyl"/>
    <property type="match status" value="1"/>
</dbReference>
<dbReference type="FunFam" id="3.30.470.20:FF:000028">
    <property type="entry name" value="Methylcrotonoyl-CoA carboxylase subunit alpha, mitochondrial"/>
    <property type="match status" value="1"/>
</dbReference>
<dbReference type="InterPro" id="IPR011761">
    <property type="entry name" value="ATP-grasp"/>
</dbReference>
<name>L8J9W6_9GAMM</name>
<dbReference type="PATRIC" id="fig|1056511.3.peg.2238"/>
<dbReference type="PANTHER" id="PTHR18866:SF33">
    <property type="entry name" value="METHYLCROTONOYL-COA CARBOXYLASE SUBUNIT ALPHA, MITOCHONDRIAL-RELATED"/>
    <property type="match status" value="1"/>
</dbReference>
<dbReference type="SUPFAM" id="SSF51230">
    <property type="entry name" value="Single hybrid motif"/>
    <property type="match status" value="1"/>
</dbReference>
<proteinExistence type="predicted"/>
<keyword evidence="8 12" id="KW-0067">ATP-binding</keyword>
<dbReference type="NCBIfam" id="NF006367">
    <property type="entry name" value="PRK08591.1"/>
    <property type="match status" value="1"/>
</dbReference>